<dbReference type="InterPro" id="IPR000719">
    <property type="entry name" value="Prot_kinase_dom"/>
</dbReference>
<evidence type="ECO:0000313" key="8">
    <source>
        <dbReference type="EMBL" id="KAK0611936.1"/>
    </source>
</evidence>
<name>A0AA39WCX2_9PEZI</name>
<sequence>MSQTASPRSRLPDIVVATELESDVCAGYTIHYVYEPHPNSANKRPLKTEQRWDRERELGSGGFGTVWLEKCTRGPKQGGLRAVKEIRCRTPAGTTPSSECARELEAISMFSQGPYRHCFVQSQGWYETVNTVYVAMEFMEYGDLQDFIFKGHRFAGEDTIAIIKQILEGIAFMHDRNFTHRDLKPRNILIQTPGPNWWVKIADFGITKRVHEATGLTSVVGTPAYMAPEVQGIYPLADANLDHRSAGYTSAVDIWAIGAMAFHIMTGQAIFSAPQDLFQYVVMGTPLRFPKDIGQTNQFEDFIGNLMAPPARLRPSARQAVHHPWIQLLQDRPPAGENTLQATASSTKGSWDDLPRLDLPTEIRADLDREPSAEWTGTASLDQLAILPPAEPKPSPTSTLNAAHQLVYKRSSVAEKLDLRFGRVMFTKTGKFLVLAATRFGVTGPSNPDKGWSAAVELRDATRVARVPGKTAVWSVSEPFHWHMECLHGSDTGYVFAVQLTHDQTTTVVREDDLTDPTGDSKATYTRTKKVIAISPQAHVLVRNKLDGTMHIERVARQNTYSNVETTLQPPKNNLRPRGLDRHSLGRQNWGNQACAQGRILLRFLRRSRHFLECQSTGCHLGHRARFHPCLASL</sequence>
<dbReference type="AlphaFoldDB" id="A0AA39WCX2"/>
<dbReference type="InterPro" id="IPR011009">
    <property type="entry name" value="Kinase-like_dom_sf"/>
</dbReference>
<organism evidence="8 9">
    <name type="scientific">Immersiella caudata</name>
    <dbReference type="NCBI Taxonomy" id="314043"/>
    <lineage>
        <taxon>Eukaryota</taxon>
        <taxon>Fungi</taxon>
        <taxon>Dikarya</taxon>
        <taxon>Ascomycota</taxon>
        <taxon>Pezizomycotina</taxon>
        <taxon>Sordariomycetes</taxon>
        <taxon>Sordariomycetidae</taxon>
        <taxon>Sordariales</taxon>
        <taxon>Lasiosphaeriaceae</taxon>
        <taxon>Immersiella</taxon>
    </lineage>
</organism>
<evidence type="ECO:0000259" key="7">
    <source>
        <dbReference type="PROSITE" id="PS50011"/>
    </source>
</evidence>
<keyword evidence="4 8" id="KW-0418">Kinase</keyword>
<dbReference type="PROSITE" id="PS50011">
    <property type="entry name" value="PROTEIN_KINASE_DOM"/>
    <property type="match status" value="1"/>
</dbReference>
<evidence type="ECO:0000256" key="2">
    <source>
        <dbReference type="ARBA" id="ARBA00022679"/>
    </source>
</evidence>
<keyword evidence="1" id="KW-0723">Serine/threonine-protein kinase</keyword>
<evidence type="ECO:0000256" key="5">
    <source>
        <dbReference type="ARBA" id="ARBA00022840"/>
    </source>
</evidence>
<dbReference type="Pfam" id="PF00069">
    <property type="entry name" value="Pkinase"/>
    <property type="match status" value="1"/>
</dbReference>
<feature type="compositionally biased region" description="Polar residues" evidence="6">
    <location>
        <begin position="338"/>
        <end position="349"/>
    </location>
</feature>
<evidence type="ECO:0000256" key="1">
    <source>
        <dbReference type="ARBA" id="ARBA00022527"/>
    </source>
</evidence>
<evidence type="ECO:0000256" key="6">
    <source>
        <dbReference type="SAM" id="MobiDB-lite"/>
    </source>
</evidence>
<dbReference type="SUPFAM" id="SSF56112">
    <property type="entry name" value="Protein kinase-like (PK-like)"/>
    <property type="match status" value="1"/>
</dbReference>
<evidence type="ECO:0000256" key="3">
    <source>
        <dbReference type="ARBA" id="ARBA00022741"/>
    </source>
</evidence>
<protein>
    <submittedName>
        <fullName evidence="8">Kinase-like domain-containing protein</fullName>
    </submittedName>
</protein>
<dbReference type="EMBL" id="JAULSU010000007">
    <property type="protein sequence ID" value="KAK0611936.1"/>
    <property type="molecule type" value="Genomic_DNA"/>
</dbReference>
<dbReference type="SMART" id="SM00220">
    <property type="entry name" value="S_TKc"/>
    <property type="match status" value="1"/>
</dbReference>
<gene>
    <name evidence="8" type="ORF">B0T14DRAFT_465420</name>
</gene>
<evidence type="ECO:0000313" key="9">
    <source>
        <dbReference type="Proteomes" id="UP001175000"/>
    </source>
</evidence>
<accession>A0AA39WCX2</accession>
<keyword evidence="2" id="KW-0808">Transferase</keyword>
<keyword evidence="9" id="KW-1185">Reference proteome</keyword>
<feature type="region of interest" description="Disordered" evidence="6">
    <location>
        <begin position="336"/>
        <end position="355"/>
    </location>
</feature>
<comment type="caution">
    <text evidence="8">The sequence shown here is derived from an EMBL/GenBank/DDBJ whole genome shotgun (WGS) entry which is preliminary data.</text>
</comment>
<dbReference type="Proteomes" id="UP001175000">
    <property type="component" value="Unassembled WGS sequence"/>
</dbReference>
<dbReference type="PANTHER" id="PTHR24349">
    <property type="entry name" value="SERINE/THREONINE-PROTEIN KINASE"/>
    <property type="match status" value="1"/>
</dbReference>
<keyword evidence="5" id="KW-0067">ATP-binding</keyword>
<evidence type="ECO:0000256" key="4">
    <source>
        <dbReference type="ARBA" id="ARBA00022777"/>
    </source>
</evidence>
<dbReference type="GO" id="GO:0005524">
    <property type="term" value="F:ATP binding"/>
    <property type="evidence" value="ECO:0007669"/>
    <property type="project" value="UniProtKB-KW"/>
</dbReference>
<keyword evidence="3" id="KW-0547">Nucleotide-binding</keyword>
<feature type="domain" description="Protein kinase" evidence="7">
    <location>
        <begin position="52"/>
        <end position="326"/>
    </location>
</feature>
<proteinExistence type="predicted"/>
<dbReference type="Gene3D" id="1.10.510.10">
    <property type="entry name" value="Transferase(Phosphotransferase) domain 1"/>
    <property type="match status" value="1"/>
</dbReference>
<dbReference type="InterPro" id="IPR008271">
    <property type="entry name" value="Ser/Thr_kinase_AS"/>
</dbReference>
<dbReference type="PROSITE" id="PS00108">
    <property type="entry name" value="PROTEIN_KINASE_ST"/>
    <property type="match status" value="1"/>
</dbReference>
<dbReference type="InterPro" id="IPR050205">
    <property type="entry name" value="CDPK_Ser/Thr_kinases"/>
</dbReference>
<reference evidence="8" key="1">
    <citation type="submission" date="2023-06" db="EMBL/GenBank/DDBJ databases">
        <title>Genome-scale phylogeny and comparative genomics of the fungal order Sordariales.</title>
        <authorList>
            <consortium name="Lawrence Berkeley National Laboratory"/>
            <person name="Hensen N."/>
            <person name="Bonometti L."/>
            <person name="Westerberg I."/>
            <person name="Brannstrom I.O."/>
            <person name="Guillou S."/>
            <person name="Cros-Aarteil S."/>
            <person name="Calhoun S."/>
            <person name="Haridas S."/>
            <person name="Kuo A."/>
            <person name="Mondo S."/>
            <person name="Pangilinan J."/>
            <person name="Riley R."/>
            <person name="Labutti K."/>
            <person name="Andreopoulos B."/>
            <person name="Lipzen A."/>
            <person name="Chen C."/>
            <person name="Yanf M."/>
            <person name="Daum C."/>
            <person name="Ng V."/>
            <person name="Clum A."/>
            <person name="Steindorff A."/>
            <person name="Ohm R."/>
            <person name="Martin F."/>
            <person name="Silar P."/>
            <person name="Natvig D."/>
            <person name="Lalanne C."/>
            <person name="Gautier V."/>
            <person name="Ament-Velasquez S.L."/>
            <person name="Kruys A."/>
            <person name="Hutchinson M.I."/>
            <person name="Powell A.J."/>
            <person name="Barry K."/>
            <person name="Miller A.N."/>
            <person name="Grigoriev I.V."/>
            <person name="Debuchy R."/>
            <person name="Gladieux P."/>
            <person name="Thoren M.H."/>
            <person name="Johannesson H."/>
        </authorList>
    </citation>
    <scope>NUCLEOTIDE SEQUENCE</scope>
    <source>
        <strain evidence="8">CBS 606.72</strain>
    </source>
</reference>
<dbReference type="GO" id="GO:0004674">
    <property type="term" value="F:protein serine/threonine kinase activity"/>
    <property type="evidence" value="ECO:0007669"/>
    <property type="project" value="UniProtKB-KW"/>
</dbReference>